<dbReference type="PROSITE" id="PS50216">
    <property type="entry name" value="DHHC"/>
    <property type="match status" value="1"/>
</dbReference>
<comment type="catalytic activity">
    <reaction evidence="8">
        <text>L-cysteinyl-[protein] + hexadecanoyl-CoA = S-hexadecanoyl-L-cysteinyl-[protein] + CoA</text>
        <dbReference type="Rhea" id="RHEA:36683"/>
        <dbReference type="Rhea" id="RHEA-COMP:10131"/>
        <dbReference type="Rhea" id="RHEA-COMP:11032"/>
        <dbReference type="ChEBI" id="CHEBI:29950"/>
        <dbReference type="ChEBI" id="CHEBI:57287"/>
        <dbReference type="ChEBI" id="CHEBI:57379"/>
        <dbReference type="ChEBI" id="CHEBI:74151"/>
        <dbReference type="EC" id="2.3.1.225"/>
    </reaction>
</comment>
<evidence type="ECO:0000256" key="6">
    <source>
        <dbReference type="ARBA" id="ARBA00023315"/>
    </source>
</evidence>
<keyword evidence="2 8" id="KW-0808">Transferase</keyword>
<dbReference type="EMBL" id="JU980650">
    <property type="protein sequence ID" value="AFJ69713.1"/>
    <property type="molecule type" value="mRNA"/>
</dbReference>
<gene>
    <name evidence="9" type="ORF">NGATSA_2055700</name>
</gene>
<evidence type="ECO:0000256" key="1">
    <source>
        <dbReference type="ARBA" id="ARBA00004141"/>
    </source>
</evidence>
<accession>I2CS30</accession>
<dbReference type="PANTHER" id="PTHR22883">
    <property type="entry name" value="ZINC FINGER DHHC DOMAIN CONTAINING PROTEIN"/>
    <property type="match status" value="1"/>
</dbReference>
<evidence type="ECO:0000256" key="8">
    <source>
        <dbReference type="RuleBase" id="RU079119"/>
    </source>
</evidence>
<dbReference type="Pfam" id="PF01529">
    <property type="entry name" value="DHHC"/>
    <property type="match status" value="1"/>
</dbReference>
<dbReference type="GO" id="GO:0005783">
    <property type="term" value="C:endoplasmic reticulum"/>
    <property type="evidence" value="ECO:0007669"/>
    <property type="project" value="TreeGrafter"/>
</dbReference>
<dbReference type="RefSeq" id="XP_005856272.1">
    <property type="nucleotide sequence ID" value="XM_005856210.1"/>
</dbReference>
<dbReference type="GO" id="GO:0019706">
    <property type="term" value="F:protein-cysteine S-palmitoyltransferase activity"/>
    <property type="evidence" value="ECO:0007669"/>
    <property type="project" value="UniProtKB-EC"/>
</dbReference>
<evidence type="ECO:0000256" key="7">
    <source>
        <dbReference type="ARBA" id="ARBA00038298"/>
    </source>
</evidence>
<keyword evidence="6 8" id="KW-0012">Acyltransferase</keyword>
<dbReference type="OMA" id="EWVPTRS"/>
<dbReference type="InterPro" id="IPR039859">
    <property type="entry name" value="PFA4/ZDH16/20/ERF2-like"/>
</dbReference>
<name>I2CS30_NANGC</name>
<dbReference type="AlphaFoldDB" id="I2CS30"/>
<dbReference type="GO" id="GO:0006612">
    <property type="term" value="P:protein targeting to membrane"/>
    <property type="evidence" value="ECO:0007669"/>
    <property type="project" value="TreeGrafter"/>
</dbReference>
<keyword evidence="5 8" id="KW-0472">Membrane</keyword>
<evidence type="ECO:0000313" key="9">
    <source>
        <dbReference type="EMBL" id="AFJ69713.1"/>
    </source>
</evidence>
<sequence>MPVLDAEPIERACGVLRASKREERLIGTNGQCSGNPQYIGRMILLCGRKDGIFPFQCLVGPDWPCMLITYTMVCVPSIFFLILVAPRVSSVIVWVGLASFMLTLFFFSLTACSDPGIVFWQLPNGGEERSIDPESGTVVLHNNDCGNGSISATLPVVDQSTSLAASSQGFSSARNPVPQIPCSRCELSRPMGASHCYECEVCVKDLDHHCPWTGKCIGRKNLQFFYLFLTFLTVHIIFLGSVTAMTAINNTFHKGERL</sequence>
<evidence type="ECO:0000256" key="2">
    <source>
        <dbReference type="ARBA" id="ARBA00022679"/>
    </source>
</evidence>
<protein>
    <recommendedName>
        <fullName evidence="8">Palmitoyltransferase</fullName>
        <ecNumber evidence="8">2.3.1.225</ecNumber>
    </recommendedName>
</protein>
<proteinExistence type="evidence at transcript level"/>
<reference evidence="9" key="1">
    <citation type="journal article" date="2012" name="Bioengineered">
        <title>Additional insights into the genome of the oleaginous model alga Nannochloropsis gaditana.</title>
        <authorList>
            <person name="Jinkerson R.E."/>
            <person name="Radakovits R."/>
            <person name="Posewitz M.C."/>
        </authorList>
    </citation>
    <scope>NUCLEOTIDE SEQUENCE</scope>
    <source>
        <strain evidence="9">CCMP526</strain>
    </source>
</reference>
<dbReference type="KEGG" id="ngd:NGA_2055700"/>
<dbReference type="InterPro" id="IPR001594">
    <property type="entry name" value="Palmitoyltrfase_DHHC"/>
</dbReference>
<dbReference type="PANTHER" id="PTHR22883:SF23">
    <property type="entry name" value="PALMITOYLTRANSFERASE ZDHHC6"/>
    <property type="match status" value="1"/>
</dbReference>
<reference evidence="9" key="2">
    <citation type="journal article" date="2012" name="Nat. Commun.">
        <title>Draft genome sequence and genetic transformation of the oleaginous alga Nannochloropis gaditana.</title>
        <authorList>
            <person name="Radakovits R."/>
            <person name="Jinkerson R.E."/>
            <person name="Fuerstenberg S.I."/>
            <person name="Tae H."/>
            <person name="Settlage R.E."/>
            <person name="Boore J.L."/>
            <person name="Posewitz M.C."/>
        </authorList>
    </citation>
    <scope>NUCLEOTIDE SEQUENCE</scope>
    <source>
        <strain evidence="9">CCMP526</strain>
    </source>
</reference>
<comment type="domain">
    <text evidence="8">The DHHC domain is required for palmitoyltransferase activity.</text>
</comment>
<evidence type="ECO:0000256" key="3">
    <source>
        <dbReference type="ARBA" id="ARBA00022692"/>
    </source>
</evidence>
<keyword evidence="3 8" id="KW-0812">Transmembrane</keyword>
<comment type="subcellular location">
    <subcellularLocation>
        <location evidence="1">Membrane</location>
        <topology evidence="1">Multi-pass membrane protein</topology>
    </subcellularLocation>
</comment>
<evidence type="ECO:0000256" key="5">
    <source>
        <dbReference type="ARBA" id="ARBA00023136"/>
    </source>
</evidence>
<dbReference type="OrthoDB" id="9909019at2759"/>
<dbReference type="EC" id="2.3.1.225" evidence="8"/>
<feature type="transmembrane region" description="Helical" evidence="8">
    <location>
        <begin position="67"/>
        <end position="85"/>
    </location>
</feature>
<organism evidence="9">
    <name type="scientific">Nannochloropsis gaditana (strain CCMP526)</name>
    <name type="common">Green microalga</name>
    <name type="synonym">Microchloropsis gaditana</name>
    <dbReference type="NCBI Taxonomy" id="1093141"/>
    <lineage>
        <taxon>Eukaryota</taxon>
        <taxon>Sar</taxon>
        <taxon>Stramenopiles</taxon>
        <taxon>Ochrophyta</taxon>
        <taxon>Eustigmatophyceae</taxon>
        <taxon>Eustigmatales</taxon>
        <taxon>Monodopsidaceae</taxon>
        <taxon>Nannochloropsis</taxon>
    </lineage>
</organism>
<feature type="transmembrane region" description="Helical" evidence="8">
    <location>
        <begin position="91"/>
        <end position="112"/>
    </location>
</feature>
<comment type="similarity">
    <text evidence="7">Belongs to the DHHC palmitoyltransferase family. PFA5 subfamily.</text>
</comment>
<dbReference type="GO" id="GO:0005794">
    <property type="term" value="C:Golgi apparatus"/>
    <property type="evidence" value="ECO:0007669"/>
    <property type="project" value="TreeGrafter"/>
</dbReference>
<feature type="transmembrane region" description="Helical" evidence="8">
    <location>
        <begin position="224"/>
        <end position="248"/>
    </location>
</feature>
<dbReference type="GO" id="GO:0016020">
    <property type="term" value="C:membrane"/>
    <property type="evidence" value="ECO:0007669"/>
    <property type="project" value="UniProtKB-SubCell"/>
</dbReference>
<evidence type="ECO:0000256" key="4">
    <source>
        <dbReference type="ARBA" id="ARBA00022989"/>
    </source>
</evidence>
<keyword evidence="4 8" id="KW-1133">Transmembrane helix</keyword>